<evidence type="ECO:0000313" key="2">
    <source>
        <dbReference type="EMBL" id="AKF08846.1"/>
    </source>
</evidence>
<dbReference type="AlphaFoldDB" id="A0A0F6W6Y5"/>
<keyword evidence="3" id="KW-1185">Reference proteome</keyword>
<dbReference type="KEGG" id="samy:DB32_005995"/>
<accession>A0A0F6W6Y5</accession>
<evidence type="ECO:0000256" key="1">
    <source>
        <dbReference type="SAM" id="Coils"/>
    </source>
</evidence>
<dbReference type="STRING" id="927083.DB32_005995"/>
<dbReference type="EMBL" id="CP011125">
    <property type="protein sequence ID" value="AKF08846.1"/>
    <property type="molecule type" value="Genomic_DNA"/>
</dbReference>
<sequence>MMDTVLHPGPFRAELREGAHVVVDARGVVVARVEGEWPHRTAEAFVVALNERERVSGRLVELDSLLERHDREDVDDLDNYIDYLEERPHVDDWRKLKAQHSALERELKEARELNSRRAREISELRSTCDCGEGASP</sequence>
<dbReference type="Proteomes" id="UP000034883">
    <property type="component" value="Chromosome"/>
</dbReference>
<reference evidence="2 3" key="1">
    <citation type="submission" date="2015-03" db="EMBL/GenBank/DDBJ databases">
        <title>Genome assembly of Sandaracinus amylolyticus DSM 53668.</title>
        <authorList>
            <person name="Sharma G."/>
            <person name="Subramanian S."/>
        </authorList>
    </citation>
    <scope>NUCLEOTIDE SEQUENCE [LARGE SCALE GENOMIC DNA]</scope>
    <source>
        <strain evidence="2 3">DSM 53668</strain>
    </source>
</reference>
<organism evidence="2 3">
    <name type="scientific">Sandaracinus amylolyticus</name>
    <dbReference type="NCBI Taxonomy" id="927083"/>
    <lineage>
        <taxon>Bacteria</taxon>
        <taxon>Pseudomonadati</taxon>
        <taxon>Myxococcota</taxon>
        <taxon>Polyangia</taxon>
        <taxon>Polyangiales</taxon>
        <taxon>Sandaracinaceae</taxon>
        <taxon>Sandaracinus</taxon>
    </lineage>
</organism>
<evidence type="ECO:0000313" key="3">
    <source>
        <dbReference type="Proteomes" id="UP000034883"/>
    </source>
</evidence>
<keyword evidence="1" id="KW-0175">Coiled coil</keyword>
<gene>
    <name evidence="2" type="ORF">DB32_005995</name>
</gene>
<feature type="coiled-coil region" evidence="1">
    <location>
        <begin position="93"/>
        <end position="123"/>
    </location>
</feature>
<name>A0A0F6W6Y5_9BACT</name>
<proteinExistence type="predicted"/>
<protein>
    <submittedName>
        <fullName evidence="2">Uncharacterized protein</fullName>
    </submittedName>
</protein>